<dbReference type="CDD" id="cd03801">
    <property type="entry name" value="GT4_PimA-like"/>
    <property type="match status" value="1"/>
</dbReference>
<evidence type="ECO:0000313" key="2">
    <source>
        <dbReference type="Proteomes" id="UP000235162"/>
    </source>
</evidence>
<sequence length="371" mass="41723">MRVLFLTRYPVEGASSRYRVYQYVPYLEELGVSCEVQSFMDRKMYDLSLAKGRTVQKIYLTLLAIAKRIAVLTKHRQYDIIYMQRELFPLGGAVVERYLKKKGAVLCFDYDDALFIKKPSRYNSIATFFRSPTKTLDIFKVVDCVVAGNKWLQESAQKHGARRAETIEVAEDVSRYILPEDRASRAKVTIGWLGSPSTSKYLFEIEGALRRVASEFSDVDFLMVGGGEFAMPGVPWVLRDWSLSGEVDALAEIDIGLMPLPSEDWALGKSGGKARTYMAAGVVPICSAIGYNNELVVQGETGCLCSSEEEWYSTIAELVQSPGQREKMSASARNHVIENFSIEDKASQMNRLFSDLLRRDEEEITKAKAAD</sequence>
<accession>A0AAP8MBL0</accession>
<keyword evidence="2" id="KW-1185">Reference proteome</keyword>
<evidence type="ECO:0000313" key="1">
    <source>
        <dbReference type="EMBL" id="PLW84793.1"/>
    </source>
</evidence>
<dbReference type="Gene3D" id="3.40.50.2000">
    <property type="entry name" value="Glycogen Phosphorylase B"/>
    <property type="match status" value="1"/>
</dbReference>
<reference evidence="1 2" key="1">
    <citation type="submission" date="2018-01" db="EMBL/GenBank/DDBJ databases">
        <title>The draft genome sequence of Halioglobus japonicus S1-36.</title>
        <authorList>
            <person name="Du Z.-J."/>
            <person name="Shi M.-J."/>
        </authorList>
    </citation>
    <scope>NUCLEOTIDE SEQUENCE [LARGE SCALE GENOMIC DNA]</scope>
    <source>
        <strain evidence="1 2">S1-36</strain>
    </source>
</reference>
<protein>
    <submittedName>
        <fullName evidence="1">Glycosyltransferase family 1 protein</fullName>
    </submittedName>
</protein>
<dbReference type="Pfam" id="PF13692">
    <property type="entry name" value="Glyco_trans_1_4"/>
    <property type="match status" value="1"/>
</dbReference>
<dbReference type="PANTHER" id="PTHR12526">
    <property type="entry name" value="GLYCOSYLTRANSFERASE"/>
    <property type="match status" value="1"/>
</dbReference>
<gene>
    <name evidence="1" type="ORF">C0029_17490</name>
</gene>
<comment type="caution">
    <text evidence="1">The sequence shown here is derived from an EMBL/GenBank/DDBJ whole genome shotgun (WGS) entry which is preliminary data.</text>
</comment>
<dbReference type="AlphaFoldDB" id="A0AAP8MBL0"/>
<dbReference type="SUPFAM" id="SSF53756">
    <property type="entry name" value="UDP-Glycosyltransferase/glycogen phosphorylase"/>
    <property type="match status" value="1"/>
</dbReference>
<name>A0AAP8MBL0_9GAMM</name>
<dbReference type="KEGG" id="hja:BST95_00405"/>
<dbReference type="PANTHER" id="PTHR12526:SF630">
    <property type="entry name" value="GLYCOSYLTRANSFERASE"/>
    <property type="match status" value="1"/>
</dbReference>
<dbReference type="EMBL" id="PKUR01000005">
    <property type="protein sequence ID" value="PLW84793.1"/>
    <property type="molecule type" value="Genomic_DNA"/>
</dbReference>
<proteinExistence type="predicted"/>
<dbReference type="Proteomes" id="UP000235162">
    <property type="component" value="Unassembled WGS sequence"/>
</dbReference>
<organism evidence="1 2">
    <name type="scientific">Halioglobus japonicus</name>
    <dbReference type="NCBI Taxonomy" id="930805"/>
    <lineage>
        <taxon>Bacteria</taxon>
        <taxon>Pseudomonadati</taxon>
        <taxon>Pseudomonadota</taxon>
        <taxon>Gammaproteobacteria</taxon>
        <taxon>Cellvibrionales</taxon>
        <taxon>Halieaceae</taxon>
        <taxon>Halioglobus</taxon>
    </lineage>
</organism>
<dbReference type="RefSeq" id="WP_084197702.1">
    <property type="nucleotide sequence ID" value="NZ_BMYL01000006.1"/>
</dbReference>